<comment type="caution">
    <text evidence="8">The sequence shown here is derived from an EMBL/GenBank/DDBJ whole genome shotgun (WGS) entry which is preliminary data.</text>
</comment>
<dbReference type="STRING" id="361077.A0A151ZD58"/>
<evidence type="ECO:0000259" key="7">
    <source>
        <dbReference type="Pfam" id="PF03501"/>
    </source>
</evidence>
<feature type="domain" description="Plectin/eS10 N-terminal" evidence="7">
    <location>
        <begin position="3"/>
        <end position="95"/>
    </location>
</feature>
<dbReference type="GO" id="GO:0003723">
    <property type="term" value="F:RNA binding"/>
    <property type="evidence" value="ECO:0007669"/>
    <property type="project" value="TreeGrafter"/>
</dbReference>
<evidence type="ECO:0000256" key="2">
    <source>
        <dbReference type="ARBA" id="ARBA00007278"/>
    </source>
</evidence>
<keyword evidence="9" id="KW-1185">Reference proteome</keyword>
<dbReference type="Proteomes" id="UP000076078">
    <property type="component" value="Unassembled WGS sequence"/>
</dbReference>
<dbReference type="PANTHER" id="PTHR12146:SF0">
    <property type="entry name" value="RIBOSOMAL PROTEIN S10"/>
    <property type="match status" value="1"/>
</dbReference>
<keyword evidence="5" id="KW-0687">Ribonucleoprotein</keyword>
<feature type="compositionally biased region" description="Low complexity" evidence="6">
    <location>
        <begin position="147"/>
        <end position="158"/>
    </location>
</feature>
<dbReference type="GO" id="GO:0003735">
    <property type="term" value="F:structural constituent of ribosome"/>
    <property type="evidence" value="ECO:0007669"/>
    <property type="project" value="TreeGrafter"/>
</dbReference>
<evidence type="ECO:0000313" key="9">
    <source>
        <dbReference type="Proteomes" id="UP000076078"/>
    </source>
</evidence>
<feature type="region of interest" description="Disordered" evidence="6">
    <location>
        <begin position="89"/>
        <end position="158"/>
    </location>
</feature>
<dbReference type="AlphaFoldDB" id="A0A151ZD58"/>
<keyword evidence="4 8" id="KW-0689">Ribosomal protein</keyword>
<accession>A0A151ZD58</accession>
<evidence type="ECO:0000256" key="6">
    <source>
        <dbReference type="SAM" id="MobiDB-lite"/>
    </source>
</evidence>
<reference evidence="8 9" key="1">
    <citation type="submission" date="2015-12" db="EMBL/GenBank/DDBJ databases">
        <title>Dictyostelia acquired genes for synthesis and detection of signals that induce cell-type specialization by lateral gene transfer from prokaryotes.</title>
        <authorList>
            <person name="Gloeckner G."/>
            <person name="Schaap P."/>
        </authorList>
    </citation>
    <scope>NUCLEOTIDE SEQUENCE [LARGE SCALE GENOMIC DNA]</scope>
    <source>
        <strain evidence="8 9">TK</strain>
    </source>
</reference>
<dbReference type="FunCoup" id="A0A151ZD58">
    <property type="interactions" value="641"/>
</dbReference>
<keyword evidence="3" id="KW-0963">Cytoplasm</keyword>
<gene>
    <name evidence="8" type="ORF">DLAC_07609</name>
</gene>
<dbReference type="Gene3D" id="1.10.10.10">
    <property type="entry name" value="Winged helix-like DNA-binding domain superfamily/Winged helix DNA-binding domain"/>
    <property type="match status" value="1"/>
</dbReference>
<dbReference type="InParanoid" id="A0A151ZD58"/>
<dbReference type="OMA" id="YRRRDQE"/>
<comment type="subcellular location">
    <subcellularLocation>
        <location evidence="1">Cytoplasm</location>
    </subcellularLocation>
</comment>
<evidence type="ECO:0000256" key="4">
    <source>
        <dbReference type="ARBA" id="ARBA00022980"/>
    </source>
</evidence>
<dbReference type="InterPro" id="IPR005326">
    <property type="entry name" value="Plectin_eS10_N"/>
</dbReference>
<evidence type="ECO:0000313" key="8">
    <source>
        <dbReference type="EMBL" id="KYQ91814.1"/>
    </source>
</evidence>
<dbReference type="PANTHER" id="PTHR12146">
    <property type="entry name" value="40S RIBOSOMAL PROTEIN S10"/>
    <property type="match status" value="1"/>
</dbReference>
<evidence type="ECO:0000256" key="3">
    <source>
        <dbReference type="ARBA" id="ARBA00022490"/>
    </source>
</evidence>
<dbReference type="GO" id="GO:0022627">
    <property type="term" value="C:cytosolic small ribosomal subunit"/>
    <property type="evidence" value="ECO:0007669"/>
    <property type="project" value="TreeGrafter"/>
</dbReference>
<organism evidence="8 9">
    <name type="scientific">Tieghemostelium lacteum</name>
    <name type="common">Slime mold</name>
    <name type="synonym">Dictyostelium lacteum</name>
    <dbReference type="NCBI Taxonomy" id="361077"/>
    <lineage>
        <taxon>Eukaryota</taxon>
        <taxon>Amoebozoa</taxon>
        <taxon>Evosea</taxon>
        <taxon>Eumycetozoa</taxon>
        <taxon>Dictyostelia</taxon>
        <taxon>Dictyosteliales</taxon>
        <taxon>Raperosteliaceae</taxon>
        <taxon>Tieghemostelium</taxon>
    </lineage>
</organism>
<dbReference type="InterPro" id="IPR037447">
    <property type="entry name" value="Ribosomal_eS10"/>
</dbReference>
<sequence length="158" mass="17884">MMIPKENKLAIYRYLLQEGVLTAPKNFKLEKHPLIESVSNLEVLMIMKSLKSMKHVTETFNWQNYYWILTNKGVQFLSAYLQVPEGVVPATHKKPTSKPTVSRPYHPRGDDAKRAGGPSDDFNPSYNRSGPRRPMGRGAYREGQSSTTTTTTATPQQN</sequence>
<dbReference type="InterPro" id="IPR036388">
    <property type="entry name" value="WH-like_DNA-bd_sf"/>
</dbReference>
<evidence type="ECO:0000256" key="5">
    <source>
        <dbReference type="ARBA" id="ARBA00023274"/>
    </source>
</evidence>
<dbReference type="Pfam" id="PF03501">
    <property type="entry name" value="S10_plectin"/>
    <property type="match status" value="1"/>
</dbReference>
<proteinExistence type="inferred from homology"/>
<name>A0A151ZD58_TIELA</name>
<dbReference type="OrthoDB" id="5211809at2759"/>
<dbReference type="EMBL" id="LODT01000034">
    <property type="protein sequence ID" value="KYQ91814.1"/>
    <property type="molecule type" value="Genomic_DNA"/>
</dbReference>
<comment type="similarity">
    <text evidence="2">Belongs to the eukaryotic ribosomal protein eS10 family.</text>
</comment>
<protein>
    <submittedName>
        <fullName evidence="8">40S ribosomal protein S10</fullName>
    </submittedName>
</protein>
<evidence type="ECO:0000256" key="1">
    <source>
        <dbReference type="ARBA" id="ARBA00004496"/>
    </source>
</evidence>